<name>A0A9X2CIL7_9GAMM</name>
<feature type="transmembrane region" description="Helical" evidence="1">
    <location>
        <begin position="40"/>
        <end position="60"/>
    </location>
</feature>
<comment type="caution">
    <text evidence="2">The sequence shown here is derived from an EMBL/GenBank/DDBJ whole genome shotgun (WGS) entry which is preliminary data.</text>
</comment>
<evidence type="ECO:0000256" key="1">
    <source>
        <dbReference type="SAM" id="Phobius"/>
    </source>
</evidence>
<keyword evidence="1" id="KW-1133">Transmembrane helix</keyword>
<keyword evidence="1" id="KW-0472">Membrane</keyword>
<dbReference type="RefSeq" id="WP_248993859.1">
    <property type="nucleotide sequence ID" value="NZ_JAKIKP010000001.1"/>
</dbReference>
<dbReference type="AlphaFoldDB" id="A0A9X2CIL7"/>
<keyword evidence="3" id="KW-1185">Reference proteome</keyword>
<accession>A0A9X2CIL7</accession>
<gene>
    <name evidence="2" type="ORF">L2672_00420</name>
</gene>
<evidence type="ECO:0000313" key="3">
    <source>
        <dbReference type="Proteomes" id="UP001139333"/>
    </source>
</evidence>
<reference evidence="2" key="1">
    <citation type="submission" date="2022-01" db="EMBL/GenBank/DDBJ databases">
        <title>Whole genome-based taxonomy of the Shewanellaceae.</title>
        <authorList>
            <person name="Martin-Rodriguez A.J."/>
        </authorList>
    </citation>
    <scope>NUCLEOTIDE SEQUENCE</scope>
    <source>
        <strain evidence="2">DSM 16422</strain>
    </source>
</reference>
<keyword evidence="1" id="KW-0812">Transmembrane</keyword>
<dbReference type="Proteomes" id="UP001139333">
    <property type="component" value="Unassembled WGS sequence"/>
</dbReference>
<dbReference type="EMBL" id="JAKIKP010000001">
    <property type="protein sequence ID" value="MCL1141166.1"/>
    <property type="molecule type" value="Genomic_DNA"/>
</dbReference>
<organism evidence="2 3">
    <name type="scientific">Shewanella gaetbuli</name>
    <dbReference type="NCBI Taxonomy" id="220752"/>
    <lineage>
        <taxon>Bacteria</taxon>
        <taxon>Pseudomonadati</taxon>
        <taxon>Pseudomonadota</taxon>
        <taxon>Gammaproteobacteria</taxon>
        <taxon>Alteromonadales</taxon>
        <taxon>Shewanellaceae</taxon>
        <taxon>Shewanella</taxon>
    </lineage>
</organism>
<protein>
    <submittedName>
        <fullName evidence="2">Uncharacterized protein</fullName>
    </submittedName>
</protein>
<sequence length="108" mass="12841">MPKRYQFRVHRHPTTNKFISRDASYTQAQRKNNARSINHPLHFCLTLMSFGLWGIIWWRLILTSKGEKSFISALDDDYWSYLIEREQPPAALYPLQVGRKKNDIIFEA</sequence>
<evidence type="ECO:0000313" key="2">
    <source>
        <dbReference type="EMBL" id="MCL1141166.1"/>
    </source>
</evidence>
<proteinExistence type="predicted"/>